<evidence type="ECO:0000256" key="1">
    <source>
        <dbReference type="ARBA" id="ARBA00018329"/>
    </source>
</evidence>
<dbReference type="GO" id="GO:0006355">
    <property type="term" value="P:regulation of DNA-templated transcription"/>
    <property type="evidence" value="ECO:0007669"/>
    <property type="project" value="InterPro"/>
</dbReference>
<evidence type="ECO:0000256" key="5">
    <source>
        <dbReference type="ARBA" id="ARBA00023163"/>
    </source>
</evidence>
<dbReference type="NCBIfam" id="NF001401">
    <property type="entry name" value="PRK00285.1"/>
    <property type="match status" value="1"/>
</dbReference>
<name>A0A382LD73_9ZZZZ</name>
<evidence type="ECO:0000256" key="2">
    <source>
        <dbReference type="ARBA" id="ARBA00022845"/>
    </source>
</evidence>
<evidence type="ECO:0000256" key="6">
    <source>
        <dbReference type="ARBA" id="ARBA00023172"/>
    </source>
</evidence>
<evidence type="ECO:0000256" key="3">
    <source>
        <dbReference type="ARBA" id="ARBA00023015"/>
    </source>
</evidence>
<keyword evidence="5" id="KW-0804">Transcription</keyword>
<keyword evidence="3" id="KW-0805">Transcription regulation</keyword>
<dbReference type="InterPro" id="IPR005684">
    <property type="entry name" value="IHF_alpha"/>
</dbReference>
<dbReference type="SMART" id="SM00411">
    <property type="entry name" value="BHL"/>
    <property type="match status" value="1"/>
</dbReference>
<organism evidence="7">
    <name type="scientific">marine metagenome</name>
    <dbReference type="NCBI Taxonomy" id="408172"/>
    <lineage>
        <taxon>unclassified sequences</taxon>
        <taxon>metagenomes</taxon>
        <taxon>ecological metagenomes</taxon>
    </lineage>
</organism>
<evidence type="ECO:0000256" key="4">
    <source>
        <dbReference type="ARBA" id="ARBA00023125"/>
    </source>
</evidence>
<dbReference type="PANTHER" id="PTHR33175">
    <property type="entry name" value="DNA-BINDING PROTEIN HU"/>
    <property type="match status" value="1"/>
</dbReference>
<keyword evidence="2" id="KW-0810">Translation regulation</keyword>
<dbReference type="GO" id="GO:0030527">
    <property type="term" value="F:structural constituent of chromatin"/>
    <property type="evidence" value="ECO:0007669"/>
    <property type="project" value="InterPro"/>
</dbReference>
<sequence length="104" mass="11390">MEKTTTRSTLSEAVFKNVGLSRNESSSLVDSVFTEILKSLISGKDVKISSFGTFVVRRKKERIGRNPKTGQEVPITARNVVTFRASNVLKSKVDSGNKLLKSGT</sequence>
<evidence type="ECO:0000313" key="7">
    <source>
        <dbReference type="EMBL" id="SVC33092.1"/>
    </source>
</evidence>
<dbReference type="GO" id="GO:0005829">
    <property type="term" value="C:cytosol"/>
    <property type="evidence" value="ECO:0007669"/>
    <property type="project" value="TreeGrafter"/>
</dbReference>
<dbReference type="HAMAP" id="MF_00380">
    <property type="entry name" value="IHF_alpha"/>
    <property type="match status" value="1"/>
</dbReference>
<dbReference type="GO" id="GO:0003677">
    <property type="term" value="F:DNA binding"/>
    <property type="evidence" value="ECO:0007669"/>
    <property type="project" value="UniProtKB-KW"/>
</dbReference>
<dbReference type="PANTHER" id="PTHR33175:SF2">
    <property type="entry name" value="INTEGRATION HOST FACTOR SUBUNIT ALPHA"/>
    <property type="match status" value="1"/>
</dbReference>
<dbReference type="PRINTS" id="PR01727">
    <property type="entry name" value="DNABINDINGHU"/>
</dbReference>
<dbReference type="InterPro" id="IPR010992">
    <property type="entry name" value="IHF-like_DNA-bd_dom_sf"/>
</dbReference>
<dbReference type="GO" id="GO:0006417">
    <property type="term" value="P:regulation of translation"/>
    <property type="evidence" value="ECO:0007669"/>
    <property type="project" value="UniProtKB-KW"/>
</dbReference>
<dbReference type="Gene3D" id="4.10.520.10">
    <property type="entry name" value="IHF-like DNA-binding proteins"/>
    <property type="match status" value="1"/>
</dbReference>
<gene>
    <name evidence="7" type="ORF">METZ01_LOCUS285946</name>
</gene>
<dbReference type="GO" id="GO:0009893">
    <property type="term" value="P:positive regulation of metabolic process"/>
    <property type="evidence" value="ECO:0007669"/>
    <property type="project" value="UniProtKB-ARBA"/>
</dbReference>
<proteinExistence type="inferred from homology"/>
<dbReference type="SUPFAM" id="SSF47729">
    <property type="entry name" value="IHF-like DNA-binding proteins"/>
    <property type="match status" value="1"/>
</dbReference>
<dbReference type="AlphaFoldDB" id="A0A382LD73"/>
<dbReference type="CDD" id="cd13835">
    <property type="entry name" value="IHF_A"/>
    <property type="match status" value="1"/>
</dbReference>
<keyword evidence="6" id="KW-0233">DNA recombination</keyword>
<protein>
    <recommendedName>
        <fullName evidence="1">Integration host factor subunit alpha</fullName>
    </recommendedName>
</protein>
<keyword evidence="4" id="KW-0238">DNA-binding</keyword>
<dbReference type="EMBL" id="UINC01085491">
    <property type="protein sequence ID" value="SVC33092.1"/>
    <property type="molecule type" value="Genomic_DNA"/>
</dbReference>
<dbReference type="GO" id="GO:0006310">
    <property type="term" value="P:DNA recombination"/>
    <property type="evidence" value="ECO:0007669"/>
    <property type="project" value="UniProtKB-KW"/>
</dbReference>
<dbReference type="PROSITE" id="PS00045">
    <property type="entry name" value="HISTONE_LIKE"/>
    <property type="match status" value="1"/>
</dbReference>
<accession>A0A382LD73</accession>
<reference evidence="7" key="1">
    <citation type="submission" date="2018-05" db="EMBL/GenBank/DDBJ databases">
        <authorList>
            <person name="Lanie J.A."/>
            <person name="Ng W.-L."/>
            <person name="Kazmierczak K.M."/>
            <person name="Andrzejewski T.M."/>
            <person name="Davidsen T.M."/>
            <person name="Wayne K.J."/>
            <person name="Tettelin H."/>
            <person name="Glass J.I."/>
            <person name="Rusch D."/>
            <person name="Podicherti R."/>
            <person name="Tsui H.-C.T."/>
            <person name="Winkler M.E."/>
        </authorList>
    </citation>
    <scope>NUCLEOTIDE SEQUENCE</scope>
</reference>
<dbReference type="InterPro" id="IPR020816">
    <property type="entry name" value="Histone-like_DNA-bd_CS"/>
</dbReference>
<dbReference type="InterPro" id="IPR000119">
    <property type="entry name" value="Hist_DNA-bd"/>
</dbReference>
<dbReference type="Pfam" id="PF00216">
    <property type="entry name" value="Bac_DNA_binding"/>
    <property type="match status" value="1"/>
</dbReference>